<proteinExistence type="predicted"/>
<dbReference type="OrthoDB" id="3056235at2759"/>
<keyword evidence="2" id="KW-0805">Transcription regulation</keyword>
<dbReference type="InterPro" id="IPR021740">
    <property type="entry name" value="Velvet"/>
</dbReference>
<accession>A0A0C3S181</accession>
<dbReference type="InterPro" id="IPR037525">
    <property type="entry name" value="Velvet_dom"/>
</dbReference>
<dbReference type="GO" id="GO:0005634">
    <property type="term" value="C:nucleus"/>
    <property type="evidence" value="ECO:0007669"/>
    <property type="project" value="UniProtKB-SubCell"/>
</dbReference>
<dbReference type="Pfam" id="PF11754">
    <property type="entry name" value="Velvet"/>
    <property type="match status" value="2"/>
</dbReference>
<evidence type="ECO:0000259" key="5">
    <source>
        <dbReference type="PROSITE" id="PS51821"/>
    </source>
</evidence>
<sequence length="156" mass="17109">RSYRLEIVQHPLKAAEFGSSTLSRLALAPPLIAQLFYHDQYSPDAFDDHDLPFLIAHLSLYSADGSTALDVVGPGGQTPSRQLLYGSLVSSPHILRNLQGRMGVYFLFPDVSIRWRGRFALHVTLMRLPRPVILSTVSLKASSTTSAESVLVACST</sequence>
<dbReference type="Proteomes" id="UP000053257">
    <property type="component" value="Unassembled WGS sequence"/>
</dbReference>
<evidence type="ECO:0000256" key="1">
    <source>
        <dbReference type="ARBA" id="ARBA00004123"/>
    </source>
</evidence>
<keyword evidence="3" id="KW-0804">Transcription</keyword>
<evidence type="ECO:0000313" key="6">
    <source>
        <dbReference type="EMBL" id="KIP08786.1"/>
    </source>
</evidence>
<protein>
    <recommendedName>
        <fullName evidence="5">Velvet domain-containing protein</fullName>
    </recommendedName>
</protein>
<dbReference type="AlphaFoldDB" id="A0A0C3S181"/>
<keyword evidence="7" id="KW-1185">Reference proteome</keyword>
<evidence type="ECO:0000256" key="2">
    <source>
        <dbReference type="ARBA" id="ARBA00023015"/>
    </source>
</evidence>
<dbReference type="InterPro" id="IPR038491">
    <property type="entry name" value="Velvet_dom_sf"/>
</dbReference>
<evidence type="ECO:0000256" key="3">
    <source>
        <dbReference type="ARBA" id="ARBA00023163"/>
    </source>
</evidence>
<name>A0A0C3S181_PHLG1</name>
<evidence type="ECO:0000256" key="4">
    <source>
        <dbReference type="ARBA" id="ARBA00023242"/>
    </source>
</evidence>
<organism evidence="6 7">
    <name type="scientific">Phlebiopsis gigantea (strain 11061_1 CR5-6)</name>
    <name type="common">White-rot fungus</name>
    <name type="synonym">Peniophora gigantea</name>
    <dbReference type="NCBI Taxonomy" id="745531"/>
    <lineage>
        <taxon>Eukaryota</taxon>
        <taxon>Fungi</taxon>
        <taxon>Dikarya</taxon>
        <taxon>Basidiomycota</taxon>
        <taxon>Agaricomycotina</taxon>
        <taxon>Agaricomycetes</taxon>
        <taxon>Polyporales</taxon>
        <taxon>Phanerochaetaceae</taxon>
        <taxon>Phlebiopsis</taxon>
    </lineage>
</organism>
<gene>
    <name evidence="6" type="ORF">PHLGIDRAFT_68746</name>
</gene>
<dbReference type="PANTHER" id="PTHR33572:SF15">
    <property type="entry name" value="VELVET DOMAIN-CONTAINING PROTEIN"/>
    <property type="match status" value="1"/>
</dbReference>
<evidence type="ECO:0000313" key="7">
    <source>
        <dbReference type="Proteomes" id="UP000053257"/>
    </source>
</evidence>
<dbReference type="EMBL" id="KN840474">
    <property type="protein sequence ID" value="KIP08786.1"/>
    <property type="molecule type" value="Genomic_DNA"/>
</dbReference>
<reference evidence="6 7" key="1">
    <citation type="journal article" date="2014" name="PLoS Genet.">
        <title>Analysis of the Phlebiopsis gigantea genome, transcriptome and secretome provides insight into its pioneer colonization strategies of wood.</title>
        <authorList>
            <person name="Hori C."/>
            <person name="Ishida T."/>
            <person name="Igarashi K."/>
            <person name="Samejima M."/>
            <person name="Suzuki H."/>
            <person name="Master E."/>
            <person name="Ferreira P."/>
            <person name="Ruiz-Duenas F.J."/>
            <person name="Held B."/>
            <person name="Canessa P."/>
            <person name="Larrondo L.F."/>
            <person name="Schmoll M."/>
            <person name="Druzhinina I.S."/>
            <person name="Kubicek C.P."/>
            <person name="Gaskell J.A."/>
            <person name="Kersten P."/>
            <person name="St John F."/>
            <person name="Glasner J."/>
            <person name="Sabat G."/>
            <person name="Splinter BonDurant S."/>
            <person name="Syed K."/>
            <person name="Yadav J."/>
            <person name="Mgbeahuruike A.C."/>
            <person name="Kovalchuk A."/>
            <person name="Asiegbu F.O."/>
            <person name="Lackner G."/>
            <person name="Hoffmeister D."/>
            <person name="Rencoret J."/>
            <person name="Gutierrez A."/>
            <person name="Sun H."/>
            <person name="Lindquist E."/>
            <person name="Barry K."/>
            <person name="Riley R."/>
            <person name="Grigoriev I.V."/>
            <person name="Henrissat B."/>
            <person name="Kues U."/>
            <person name="Berka R.M."/>
            <person name="Martinez A.T."/>
            <person name="Covert S.F."/>
            <person name="Blanchette R.A."/>
            <person name="Cullen D."/>
        </authorList>
    </citation>
    <scope>NUCLEOTIDE SEQUENCE [LARGE SCALE GENOMIC DNA]</scope>
    <source>
        <strain evidence="6 7">11061_1 CR5-6</strain>
    </source>
</reference>
<comment type="subcellular location">
    <subcellularLocation>
        <location evidence="1">Nucleus</location>
    </subcellularLocation>
</comment>
<dbReference type="Gene3D" id="2.60.40.3960">
    <property type="entry name" value="Velvet domain"/>
    <property type="match status" value="1"/>
</dbReference>
<dbReference type="STRING" id="745531.A0A0C3S181"/>
<dbReference type="PROSITE" id="PS51821">
    <property type="entry name" value="VELVET"/>
    <property type="match status" value="1"/>
</dbReference>
<dbReference type="PANTHER" id="PTHR33572">
    <property type="entry name" value="SPORE DEVELOPMENT REGULATOR VOSA"/>
    <property type="match status" value="1"/>
</dbReference>
<dbReference type="HOGENOM" id="CLU_1922062_0_0_1"/>
<feature type="domain" description="Velvet" evidence="5">
    <location>
        <begin position="1"/>
        <end position="156"/>
    </location>
</feature>
<keyword evidence="4" id="KW-0539">Nucleus</keyword>
<feature type="non-terminal residue" evidence="6">
    <location>
        <position position="1"/>
    </location>
</feature>